<evidence type="ECO:0000256" key="4">
    <source>
        <dbReference type="ARBA" id="ARBA00023136"/>
    </source>
</evidence>
<gene>
    <name evidence="7" type="ORF">FCALED_LOCUS9541</name>
</gene>
<keyword evidence="4 5" id="KW-0472">Membrane</keyword>
<keyword evidence="8" id="KW-1185">Reference proteome</keyword>
<evidence type="ECO:0000259" key="6">
    <source>
        <dbReference type="Pfam" id="PF00520"/>
    </source>
</evidence>
<dbReference type="OrthoDB" id="2352140at2759"/>
<sequence>MNFEAFFKHKDNSLGPLYNEWLENIIEDDRCLAKYGSTLLPKLISLKSIDYIEKIYKSLTTQNLSYPNNPWAISNTFYQTDENGNILNQTLIQSPDEKNNLFYSYFTSLLAMYLFLTDSLSSWTPSENKTLFILMAVFSFLIVIYLMNLFIGLLNMAIEKITIELHKKLKL</sequence>
<dbReference type="AlphaFoldDB" id="A0A9N9CZG3"/>
<evidence type="ECO:0000313" key="8">
    <source>
        <dbReference type="Proteomes" id="UP000789570"/>
    </source>
</evidence>
<dbReference type="InterPro" id="IPR005821">
    <property type="entry name" value="Ion_trans_dom"/>
</dbReference>
<proteinExistence type="predicted"/>
<organism evidence="7 8">
    <name type="scientific">Funneliformis caledonium</name>
    <dbReference type="NCBI Taxonomy" id="1117310"/>
    <lineage>
        <taxon>Eukaryota</taxon>
        <taxon>Fungi</taxon>
        <taxon>Fungi incertae sedis</taxon>
        <taxon>Mucoromycota</taxon>
        <taxon>Glomeromycotina</taxon>
        <taxon>Glomeromycetes</taxon>
        <taxon>Glomerales</taxon>
        <taxon>Glomeraceae</taxon>
        <taxon>Funneliformis</taxon>
    </lineage>
</organism>
<keyword evidence="3 5" id="KW-1133">Transmembrane helix</keyword>
<evidence type="ECO:0000313" key="7">
    <source>
        <dbReference type="EMBL" id="CAG8620761.1"/>
    </source>
</evidence>
<evidence type="ECO:0000256" key="1">
    <source>
        <dbReference type="ARBA" id="ARBA00004141"/>
    </source>
</evidence>
<comment type="caution">
    <text evidence="7">The sequence shown here is derived from an EMBL/GenBank/DDBJ whole genome shotgun (WGS) entry which is preliminary data.</text>
</comment>
<dbReference type="GO" id="GO:0005216">
    <property type="term" value="F:monoatomic ion channel activity"/>
    <property type="evidence" value="ECO:0007669"/>
    <property type="project" value="InterPro"/>
</dbReference>
<comment type="subcellular location">
    <subcellularLocation>
        <location evidence="1">Membrane</location>
        <topology evidence="1">Multi-pass membrane protein</topology>
    </subcellularLocation>
</comment>
<evidence type="ECO:0000256" key="2">
    <source>
        <dbReference type="ARBA" id="ARBA00022692"/>
    </source>
</evidence>
<keyword evidence="2 5" id="KW-0812">Transmembrane</keyword>
<evidence type="ECO:0000256" key="3">
    <source>
        <dbReference type="ARBA" id="ARBA00022989"/>
    </source>
</evidence>
<protein>
    <submittedName>
        <fullName evidence="7">4198_t:CDS:1</fullName>
    </submittedName>
</protein>
<name>A0A9N9CZG3_9GLOM</name>
<dbReference type="EMBL" id="CAJVPQ010003203">
    <property type="protein sequence ID" value="CAG8620761.1"/>
    <property type="molecule type" value="Genomic_DNA"/>
</dbReference>
<dbReference type="Pfam" id="PF00520">
    <property type="entry name" value="Ion_trans"/>
    <property type="match status" value="1"/>
</dbReference>
<reference evidence="7" key="1">
    <citation type="submission" date="2021-06" db="EMBL/GenBank/DDBJ databases">
        <authorList>
            <person name="Kallberg Y."/>
            <person name="Tangrot J."/>
            <person name="Rosling A."/>
        </authorList>
    </citation>
    <scope>NUCLEOTIDE SEQUENCE</scope>
    <source>
        <strain evidence="7">UK204</strain>
    </source>
</reference>
<feature type="transmembrane region" description="Helical" evidence="5">
    <location>
        <begin position="101"/>
        <end position="120"/>
    </location>
</feature>
<feature type="domain" description="Ion transport" evidence="6">
    <location>
        <begin position="89"/>
        <end position="162"/>
    </location>
</feature>
<accession>A0A9N9CZG3</accession>
<feature type="transmembrane region" description="Helical" evidence="5">
    <location>
        <begin position="132"/>
        <end position="158"/>
    </location>
</feature>
<dbReference type="Proteomes" id="UP000789570">
    <property type="component" value="Unassembled WGS sequence"/>
</dbReference>
<evidence type="ECO:0000256" key="5">
    <source>
        <dbReference type="SAM" id="Phobius"/>
    </source>
</evidence>
<dbReference type="GO" id="GO:0016020">
    <property type="term" value="C:membrane"/>
    <property type="evidence" value="ECO:0007669"/>
    <property type="project" value="UniProtKB-SubCell"/>
</dbReference>